<dbReference type="Proteomes" id="UP000001409">
    <property type="component" value="Chromosome"/>
</dbReference>
<keyword evidence="2" id="KW-1185">Reference proteome</keyword>
<dbReference type="AlphaFoldDB" id="Q8FPC2"/>
<dbReference type="EMBL" id="BA000035">
    <property type="protein sequence ID" value="BAC18670.1"/>
    <property type="molecule type" value="Genomic_DNA"/>
</dbReference>
<sequence length="50" mass="5647">MIVNTAINIWFTCSGRMDDSRSCRPTGNAGGGDLRFLNDNQEPEVLFLWK</sequence>
<reference evidence="1 2" key="1">
    <citation type="journal article" date="2003" name="Genome Res.">
        <title>Comparative complete genome sequence analysis of the amino acid replacements responsible for the thermostability of Corynebacterium efficiens.</title>
        <authorList>
            <person name="Nishio Y."/>
            <person name="Nakamura Y."/>
            <person name="Kawarabayasi Y."/>
            <person name="Usuda Y."/>
            <person name="Kimura E."/>
            <person name="Sugimoto S."/>
            <person name="Matsui K."/>
            <person name="Yamagishi A."/>
            <person name="Kikuchi H."/>
            <person name="Ikeo K."/>
            <person name="Gojobori T."/>
        </authorList>
    </citation>
    <scope>NUCLEOTIDE SEQUENCE [LARGE SCALE GENOMIC DNA]</scope>
    <source>
        <strain evidence="2">DSM 44549 / YS-314 / AJ 12310 / JCM 11189 / NBRC 100395</strain>
    </source>
</reference>
<dbReference type="STRING" id="196164.gene:10742288"/>
<proteinExistence type="predicted"/>
<evidence type="ECO:0000313" key="1">
    <source>
        <dbReference type="EMBL" id="BAC18670.1"/>
    </source>
</evidence>
<protein>
    <submittedName>
        <fullName evidence="1">Uncharacterized protein</fullName>
    </submittedName>
</protein>
<dbReference type="KEGG" id="cef:CE1860"/>
<organism evidence="1 2">
    <name type="scientific">Corynebacterium efficiens (strain DSM 44549 / YS-314 / AJ 12310 / JCM 11189 / NBRC 100395)</name>
    <dbReference type="NCBI Taxonomy" id="196164"/>
    <lineage>
        <taxon>Bacteria</taxon>
        <taxon>Bacillati</taxon>
        <taxon>Actinomycetota</taxon>
        <taxon>Actinomycetes</taxon>
        <taxon>Mycobacteriales</taxon>
        <taxon>Corynebacteriaceae</taxon>
        <taxon>Corynebacterium</taxon>
    </lineage>
</organism>
<name>Q8FPC2_COREF</name>
<dbReference type="HOGENOM" id="CLU_3116838_0_0_11"/>
<evidence type="ECO:0000313" key="2">
    <source>
        <dbReference type="Proteomes" id="UP000001409"/>
    </source>
</evidence>
<accession>Q8FPC2</accession>